<accession>A0A815EIG5</accession>
<dbReference type="Proteomes" id="UP000663889">
    <property type="component" value="Unassembled WGS sequence"/>
</dbReference>
<dbReference type="AlphaFoldDB" id="A0A815EIG5"/>
<reference evidence="2" key="1">
    <citation type="submission" date="2021-02" db="EMBL/GenBank/DDBJ databases">
        <authorList>
            <person name="Nowell W R."/>
        </authorList>
    </citation>
    <scope>NUCLEOTIDE SEQUENCE</scope>
</reference>
<dbReference type="EMBL" id="CAJNOU010002316">
    <property type="protein sequence ID" value="CAF1310844.1"/>
    <property type="molecule type" value="Genomic_DNA"/>
</dbReference>
<gene>
    <name evidence="2" type="ORF">SEV965_LOCUS26785</name>
</gene>
<sequence>MSTVEVNGAGNPHPDELIQSSSNEQISRSYNRTRSVQYRNEYESASHTSKRNRKNFNIGIVQHPSNSNDSSNRLRRESPRQAFPLFRIILQDVNQYPTTELDDGNTIFDVQPYLPPTRILRYYNCQHHPYNPNCNNVIKCTHCQGDHMAGNPSCPVNSEKRQEKHQRLKILHGTSTSTAQQQHKQTWSGNTKEYLFGIETATNNTTSTTVQNNNNNHQMDIVDMFEKINNTMFYIKQQQDDLNEKFDTIAMKLNTRNNDIGRIKYCIYEIICLLVKEISNQIHLKARGSNKQTIPSLYNKLVDFISKNIVSNNNIDDGPSDKTSAHERTTSNRDFYQTTTYES</sequence>
<feature type="region of interest" description="Disordered" evidence="1">
    <location>
        <begin position="315"/>
        <end position="343"/>
    </location>
</feature>
<evidence type="ECO:0000313" key="2">
    <source>
        <dbReference type="EMBL" id="CAF1310844.1"/>
    </source>
</evidence>
<protein>
    <submittedName>
        <fullName evidence="2">Uncharacterized protein</fullName>
    </submittedName>
</protein>
<evidence type="ECO:0000313" key="3">
    <source>
        <dbReference type="Proteomes" id="UP000663889"/>
    </source>
</evidence>
<feature type="compositionally biased region" description="Polar residues" evidence="1">
    <location>
        <begin position="332"/>
        <end position="343"/>
    </location>
</feature>
<feature type="region of interest" description="Disordered" evidence="1">
    <location>
        <begin position="1"/>
        <end position="54"/>
    </location>
</feature>
<proteinExistence type="predicted"/>
<name>A0A815EIG5_9BILA</name>
<feature type="compositionally biased region" description="Polar residues" evidence="1">
    <location>
        <begin position="18"/>
        <end position="47"/>
    </location>
</feature>
<evidence type="ECO:0000256" key="1">
    <source>
        <dbReference type="SAM" id="MobiDB-lite"/>
    </source>
</evidence>
<feature type="compositionally biased region" description="Basic and acidic residues" evidence="1">
    <location>
        <begin position="319"/>
        <end position="331"/>
    </location>
</feature>
<organism evidence="2 3">
    <name type="scientific">Rotaria sordida</name>
    <dbReference type="NCBI Taxonomy" id="392033"/>
    <lineage>
        <taxon>Eukaryota</taxon>
        <taxon>Metazoa</taxon>
        <taxon>Spiralia</taxon>
        <taxon>Gnathifera</taxon>
        <taxon>Rotifera</taxon>
        <taxon>Eurotatoria</taxon>
        <taxon>Bdelloidea</taxon>
        <taxon>Philodinida</taxon>
        <taxon>Philodinidae</taxon>
        <taxon>Rotaria</taxon>
    </lineage>
</organism>
<comment type="caution">
    <text evidence="2">The sequence shown here is derived from an EMBL/GenBank/DDBJ whole genome shotgun (WGS) entry which is preliminary data.</text>
</comment>